<dbReference type="Proteomes" id="UP000019442">
    <property type="component" value="Chromosome"/>
</dbReference>
<name>W8L541_9GAMM</name>
<reference evidence="5" key="2">
    <citation type="submission" date="2014-02" db="EMBL/GenBank/DDBJ databases">
        <title>Draft Genome Sequence of extremely halophilic bacteria Halorhodospira halochloris.</title>
        <authorList>
            <person name="Singh K.S."/>
        </authorList>
    </citation>
    <scope>NUCLEOTIDE SEQUENCE [LARGE SCALE GENOMIC DNA]</scope>
    <source>
        <strain evidence="5">A</strain>
    </source>
</reference>
<evidence type="ECO:0000313" key="4">
    <source>
        <dbReference type="EMBL" id="AHK79015.1"/>
    </source>
</evidence>
<dbReference type="InterPro" id="IPR022606">
    <property type="entry name" value="DUF2914"/>
</dbReference>
<accession>W8L541</accession>
<dbReference type="HOGENOM" id="CLU_996648_0_0_6"/>
<dbReference type="Pfam" id="PF11141">
    <property type="entry name" value="DUF2914"/>
    <property type="match status" value="1"/>
</dbReference>
<feature type="signal peptide" evidence="2">
    <location>
        <begin position="1"/>
        <end position="18"/>
    </location>
</feature>
<feature type="chain" id="PRO_5004913354" description="DUF2914 domain-containing protein" evidence="2">
    <location>
        <begin position="19"/>
        <end position="279"/>
    </location>
</feature>
<dbReference type="KEGG" id="hhc:M911_07440"/>
<evidence type="ECO:0000259" key="3">
    <source>
        <dbReference type="Pfam" id="PF11141"/>
    </source>
</evidence>
<keyword evidence="2" id="KW-0732">Signal</keyword>
<reference evidence="4 5" key="1">
    <citation type="journal article" date="2014" name="J Genomics">
        <title>Draft Genome Sequence of the Extremely Halophilic Phototrophic Purple Sulfur Bacterium Halorhodospira halochloris.</title>
        <authorList>
            <person name="Singh K.S."/>
            <person name="Kirksey J."/>
            <person name="Hoff W.D."/>
            <person name="Deole R."/>
        </authorList>
    </citation>
    <scope>NUCLEOTIDE SEQUENCE [LARGE SCALE GENOMIC DNA]</scope>
    <source>
        <strain evidence="4 5">A</strain>
    </source>
</reference>
<protein>
    <recommendedName>
        <fullName evidence="3">DUF2914 domain-containing protein</fullName>
    </recommendedName>
</protein>
<evidence type="ECO:0000313" key="5">
    <source>
        <dbReference type="Proteomes" id="UP000019442"/>
    </source>
</evidence>
<dbReference type="EMBL" id="CP007268">
    <property type="protein sequence ID" value="AHK79015.1"/>
    <property type="molecule type" value="Genomic_DNA"/>
</dbReference>
<proteinExistence type="predicted"/>
<gene>
    <name evidence="4" type="ORF">M911_07440</name>
</gene>
<organism evidence="4 5">
    <name type="scientific">Ectothiorhodospira haloalkaliphila</name>
    <dbReference type="NCBI Taxonomy" id="421628"/>
    <lineage>
        <taxon>Bacteria</taxon>
        <taxon>Pseudomonadati</taxon>
        <taxon>Pseudomonadota</taxon>
        <taxon>Gammaproteobacteria</taxon>
        <taxon>Chromatiales</taxon>
        <taxon>Ectothiorhodospiraceae</taxon>
        <taxon>Ectothiorhodospira</taxon>
    </lineage>
</organism>
<keyword evidence="5" id="KW-1185">Reference proteome</keyword>
<feature type="compositionally biased region" description="Acidic residues" evidence="1">
    <location>
        <begin position="80"/>
        <end position="91"/>
    </location>
</feature>
<sequence length="279" mass="30248">MLMPGILALACASGTALAHNHTGHEQTASANGAAPETDAARNFEEPSETMPREAPAMDEPPVSPAEADAPEMPPVQDGGADMDEPTLDEAPEAAPSVDAPEVDPAGAPAVDEPHDAMPEDAPAMDAEPDVTEPDMTAPDTTDEPMDAPAEEPTEPAQPEPTAEEPEMAPEPGPRGQVSRGQFTSGIDNREPVDNLTRVDADTEQVYFFSEIMDHEGGEIIHRWRYRDDQEMGDIHFDVGGPRWRIWSIKTLDPAWTGPWHVEVVTQDGEVLDTYRFELR</sequence>
<dbReference type="AlphaFoldDB" id="W8L541"/>
<feature type="domain" description="DUF2914" evidence="3">
    <location>
        <begin position="218"/>
        <end position="277"/>
    </location>
</feature>
<evidence type="ECO:0000256" key="1">
    <source>
        <dbReference type="SAM" id="MobiDB-lite"/>
    </source>
</evidence>
<evidence type="ECO:0000256" key="2">
    <source>
        <dbReference type="SAM" id="SignalP"/>
    </source>
</evidence>
<feature type="region of interest" description="Disordered" evidence="1">
    <location>
        <begin position="22"/>
        <end position="191"/>
    </location>
</feature>
<feature type="compositionally biased region" description="Acidic residues" evidence="1">
    <location>
        <begin position="140"/>
        <end position="153"/>
    </location>
</feature>